<dbReference type="Pfam" id="PF01281">
    <property type="entry name" value="Ribosomal_L9_N"/>
    <property type="match status" value="1"/>
</dbReference>
<evidence type="ECO:0000259" key="8">
    <source>
        <dbReference type="PROSITE" id="PS00651"/>
    </source>
</evidence>
<sequence length="148" mass="16491">MKVILLQNIKGFGQIGDVKNVSDGYGRNFLLPRKMAKAANESSMKEVESLKAKRVIMIEAEKKNALEAVEKLKDIVIEFTRKATKTGKLFAGIGKDDIVKEIKKASGVQLQEEMIGHEEPIKHIGEHLVDLNLSPEVKIQIKVIVKSE</sequence>
<evidence type="ECO:0000313" key="10">
    <source>
        <dbReference type="Proteomes" id="UP000034380"/>
    </source>
</evidence>
<evidence type="ECO:0000256" key="3">
    <source>
        <dbReference type="ARBA" id="ARBA00022884"/>
    </source>
</evidence>
<dbReference type="SUPFAM" id="SSF55653">
    <property type="entry name" value="Ribosomal protein L9 C-domain"/>
    <property type="match status" value="1"/>
</dbReference>
<evidence type="ECO:0000256" key="5">
    <source>
        <dbReference type="ARBA" id="ARBA00023274"/>
    </source>
</evidence>
<feature type="domain" description="Ribosomal protein L9" evidence="8">
    <location>
        <begin position="13"/>
        <end position="40"/>
    </location>
</feature>
<dbReference type="EMBL" id="LCBQ01000027">
    <property type="protein sequence ID" value="KKS12958.1"/>
    <property type="molecule type" value="Genomic_DNA"/>
</dbReference>
<dbReference type="InterPro" id="IPR036935">
    <property type="entry name" value="Ribosomal_bL9_N_sf"/>
</dbReference>
<dbReference type="Gene3D" id="3.40.5.10">
    <property type="entry name" value="Ribosomal protein L9, N-terminal domain"/>
    <property type="match status" value="1"/>
</dbReference>
<dbReference type="SUPFAM" id="SSF55658">
    <property type="entry name" value="L9 N-domain-like"/>
    <property type="match status" value="1"/>
</dbReference>
<dbReference type="Proteomes" id="UP000034380">
    <property type="component" value="Unassembled WGS sequence"/>
</dbReference>
<protein>
    <recommendedName>
        <fullName evidence="6 7">Large ribosomal subunit protein bL9</fullName>
    </recommendedName>
</protein>
<evidence type="ECO:0000256" key="1">
    <source>
        <dbReference type="ARBA" id="ARBA00010605"/>
    </source>
</evidence>
<dbReference type="InterPro" id="IPR009027">
    <property type="entry name" value="Ribosomal_bL9/RNase_H1_N"/>
</dbReference>
<dbReference type="Gene3D" id="3.10.430.100">
    <property type="entry name" value="Ribosomal protein L9, C-terminal domain"/>
    <property type="match status" value="1"/>
</dbReference>
<comment type="function">
    <text evidence="7">Binds to the 23S rRNA.</text>
</comment>
<dbReference type="Pfam" id="PF03948">
    <property type="entry name" value="Ribosomal_L9_C"/>
    <property type="match status" value="1"/>
</dbReference>
<dbReference type="GO" id="GO:0006412">
    <property type="term" value="P:translation"/>
    <property type="evidence" value="ECO:0007669"/>
    <property type="project" value="UniProtKB-UniRule"/>
</dbReference>
<accession>A0A0G0ZIX2</accession>
<reference evidence="9 10" key="1">
    <citation type="journal article" date="2015" name="Nature">
        <title>rRNA introns, odd ribosomes, and small enigmatic genomes across a large radiation of phyla.</title>
        <authorList>
            <person name="Brown C.T."/>
            <person name="Hug L.A."/>
            <person name="Thomas B.C."/>
            <person name="Sharon I."/>
            <person name="Castelle C.J."/>
            <person name="Singh A."/>
            <person name="Wilkins M.J."/>
            <person name="Williams K.H."/>
            <person name="Banfield J.F."/>
        </authorList>
    </citation>
    <scope>NUCLEOTIDE SEQUENCE [LARGE SCALE GENOMIC DNA]</scope>
</reference>
<dbReference type="GO" id="GO:1990904">
    <property type="term" value="C:ribonucleoprotein complex"/>
    <property type="evidence" value="ECO:0007669"/>
    <property type="project" value="UniProtKB-KW"/>
</dbReference>
<keyword evidence="3 7" id="KW-0694">RNA-binding</keyword>
<keyword evidence="4 7" id="KW-0689">Ribosomal protein</keyword>
<gene>
    <name evidence="7" type="primary">rplI</name>
    <name evidence="9" type="ORF">UU70_C0027G0007</name>
</gene>
<dbReference type="InterPro" id="IPR020594">
    <property type="entry name" value="Ribosomal_bL9_bac/chp"/>
</dbReference>
<evidence type="ECO:0000256" key="6">
    <source>
        <dbReference type="ARBA" id="ARBA00035292"/>
    </source>
</evidence>
<name>A0A0G0ZIX2_9BACT</name>
<dbReference type="PROSITE" id="PS00651">
    <property type="entry name" value="RIBOSOMAL_L9"/>
    <property type="match status" value="1"/>
</dbReference>
<keyword evidence="2 7" id="KW-0699">rRNA-binding</keyword>
<dbReference type="InterPro" id="IPR020070">
    <property type="entry name" value="Ribosomal_bL9_N"/>
</dbReference>
<dbReference type="InterPro" id="IPR036791">
    <property type="entry name" value="Ribosomal_bL9_C_sf"/>
</dbReference>
<evidence type="ECO:0000256" key="4">
    <source>
        <dbReference type="ARBA" id="ARBA00022980"/>
    </source>
</evidence>
<dbReference type="InterPro" id="IPR020069">
    <property type="entry name" value="Ribosomal_bL9_C"/>
</dbReference>
<organism evidence="9 10">
    <name type="scientific">Candidatus Yanofskybacteria bacterium GW2011_GWA1_41_6</name>
    <dbReference type="NCBI Taxonomy" id="1619020"/>
    <lineage>
        <taxon>Bacteria</taxon>
        <taxon>Candidatus Yanofskyibacteriota</taxon>
    </lineage>
</organism>
<dbReference type="PATRIC" id="fig|1619020.3.peg.242"/>
<dbReference type="GO" id="GO:0019843">
    <property type="term" value="F:rRNA binding"/>
    <property type="evidence" value="ECO:0007669"/>
    <property type="project" value="UniProtKB-UniRule"/>
</dbReference>
<dbReference type="InterPro" id="IPR000244">
    <property type="entry name" value="Ribosomal_bL9"/>
</dbReference>
<dbReference type="PANTHER" id="PTHR21368">
    <property type="entry name" value="50S RIBOSOMAL PROTEIN L9"/>
    <property type="match status" value="1"/>
</dbReference>
<dbReference type="GO" id="GO:0003735">
    <property type="term" value="F:structural constituent of ribosome"/>
    <property type="evidence" value="ECO:0007669"/>
    <property type="project" value="InterPro"/>
</dbReference>
<evidence type="ECO:0000313" key="9">
    <source>
        <dbReference type="EMBL" id="KKS12958.1"/>
    </source>
</evidence>
<evidence type="ECO:0000256" key="2">
    <source>
        <dbReference type="ARBA" id="ARBA00022730"/>
    </source>
</evidence>
<keyword evidence="5 7" id="KW-0687">Ribonucleoprotein</keyword>
<comment type="caution">
    <text evidence="9">The sequence shown here is derived from an EMBL/GenBank/DDBJ whole genome shotgun (WGS) entry which is preliminary data.</text>
</comment>
<dbReference type="HAMAP" id="MF_00503">
    <property type="entry name" value="Ribosomal_bL9"/>
    <property type="match status" value="1"/>
</dbReference>
<evidence type="ECO:0000256" key="7">
    <source>
        <dbReference type="HAMAP-Rule" id="MF_00503"/>
    </source>
</evidence>
<proteinExistence type="inferred from homology"/>
<dbReference type="AlphaFoldDB" id="A0A0G0ZIX2"/>
<dbReference type="NCBIfam" id="TIGR00158">
    <property type="entry name" value="L9"/>
    <property type="match status" value="1"/>
</dbReference>
<comment type="similarity">
    <text evidence="1 7">Belongs to the bacterial ribosomal protein bL9 family.</text>
</comment>
<dbReference type="GO" id="GO:0005840">
    <property type="term" value="C:ribosome"/>
    <property type="evidence" value="ECO:0007669"/>
    <property type="project" value="UniProtKB-KW"/>
</dbReference>